<dbReference type="eggNOG" id="ENOG502RQKQ">
    <property type="taxonomic scope" value="Eukaryota"/>
</dbReference>
<dbReference type="GeneID" id="8300682"/>
<dbReference type="KEGG" id="ctp:CTRG_05548"/>
<evidence type="ECO:0000313" key="4">
    <source>
        <dbReference type="Proteomes" id="UP000002037"/>
    </source>
</evidence>
<dbReference type="OrthoDB" id="4020944at2759"/>
<feature type="region of interest" description="Disordered" evidence="2">
    <location>
        <begin position="1"/>
        <end position="24"/>
    </location>
</feature>
<evidence type="ECO:0000313" key="3">
    <source>
        <dbReference type="EMBL" id="EER31096.1"/>
    </source>
</evidence>
<evidence type="ECO:0000256" key="2">
    <source>
        <dbReference type="SAM" id="MobiDB-lite"/>
    </source>
</evidence>
<dbReference type="HOGENOM" id="CLU_100640_0_0_1"/>
<evidence type="ECO:0000256" key="1">
    <source>
        <dbReference type="SAM" id="Coils"/>
    </source>
</evidence>
<proteinExistence type="predicted"/>
<feature type="compositionally biased region" description="Acidic residues" evidence="2">
    <location>
        <begin position="1"/>
        <end position="11"/>
    </location>
</feature>
<dbReference type="Proteomes" id="UP000002037">
    <property type="component" value="Unassembled WGS sequence"/>
</dbReference>
<feature type="compositionally biased region" description="Low complexity" evidence="2">
    <location>
        <begin position="12"/>
        <end position="23"/>
    </location>
</feature>
<feature type="coiled-coil region" evidence="1">
    <location>
        <begin position="160"/>
        <end position="187"/>
    </location>
</feature>
<protein>
    <submittedName>
        <fullName evidence="3">Uncharacterized protein</fullName>
    </submittedName>
</protein>
<dbReference type="EMBL" id="GG692402">
    <property type="protein sequence ID" value="EER31096.1"/>
    <property type="molecule type" value="Genomic_DNA"/>
</dbReference>
<name>C5MHJ4_CANTT</name>
<accession>C5MHJ4</accession>
<organism evidence="3 4">
    <name type="scientific">Candida tropicalis (strain ATCC MYA-3404 / T1)</name>
    <name type="common">Yeast</name>
    <dbReference type="NCBI Taxonomy" id="294747"/>
    <lineage>
        <taxon>Eukaryota</taxon>
        <taxon>Fungi</taxon>
        <taxon>Dikarya</taxon>
        <taxon>Ascomycota</taxon>
        <taxon>Saccharomycotina</taxon>
        <taxon>Pichiomycetes</taxon>
        <taxon>Debaryomycetaceae</taxon>
        <taxon>Candida/Lodderomyces clade</taxon>
        <taxon>Candida</taxon>
    </lineage>
</organism>
<dbReference type="AlphaFoldDB" id="C5MHJ4"/>
<reference evidence="3 4" key="1">
    <citation type="journal article" date="2009" name="Nature">
        <title>Evolution of pathogenicity and sexual reproduction in eight Candida genomes.</title>
        <authorList>
            <person name="Butler G."/>
            <person name="Rasmussen M.D."/>
            <person name="Lin M.F."/>
            <person name="Santos M.A."/>
            <person name="Sakthikumar S."/>
            <person name="Munro C.A."/>
            <person name="Rheinbay E."/>
            <person name="Grabherr M."/>
            <person name="Forche A."/>
            <person name="Reedy J.L."/>
            <person name="Agrafioti I."/>
            <person name="Arnaud M.B."/>
            <person name="Bates S."/>
            <person name="Brown A.J."/>
            <person name="Brunke S."/>
            <person name="Costanzo M.C."/>
            <person name="Fitzpatrick D.A."/>
            <person name="de Groot P.W."/>
            <person name="Harris D."/>
            <person name="Hoyer L.L."/>
            <person name="Hube B."/>
            <person name="Klis F.M."/>
            <person name="Kodira C."/>
            <person name="Lennard N."/>
            <person name="Logue M.E."/>
            <person name="Martin R."/>
            <person name="Neiman A.M."/>
            <person name="Nikolaou E."/>
            <person name="Quail M.A."/>
            <person name="Quinn J."/>
            <person name="Santos M.C."/>
            <person name="Schmitzberger F.F."/>
            <person name="Sherlock G."/>
            <person name="Shah P."/>
            <person name="Silverstein K.A."/>
            <person name="Skrzypek M.S."/>
            <person name="Soll D."/>
            <person name="Staggs R."/>
            <person name="Stansfield I."/>
            <person name="Stumpf M.P."/>
            <person name="Sudbery P.E."/>
            <person name="Srikantha T."/>
            <person name="Zeng Q."/>
            <person name="Berman J."/>
            <person name="Berriman M."/>
            <person name="Heitman J."/>
            <person name="Gow N.A."/>
            <person name="Lorenz M.C."/>
            <person name="Birren B.W."/>
            <person name="Kellis M."/>
            <person name="Cuomo C.A."/>
        </authorList>
    </citation>
    <scope>NUCLEOTIDE SEQUENCE [LARGE SCALE GENOMIC DNA]</scope>
    <source>
        <strain evidence="4">ATCC MYA-3404 / T1</strain>
    </source>
</reference>
<keyword evidence="4" id="KW-1185">Reference proteome</keyword>
<keyword evidence="1" id="KW-0175">Coiled coil</keyword>
<sequence length="241" mass="27404">MTLEQDTDLSSEGESFSTTFTTGQKYNNQDKSNILISRAARLELESITLKQAMDDAVKKLQELSVANITTLVEQVSQIQKDVTILKTANKPDQTTIDSATTEFANIRNAITMYCSSYNNQSNNVLDEMRGMRLSTEDQLNKMFNIIGNTQSLLNHFCLNQQLLEEKIDQQRSNYENLKYQIMAQNKDISEIRQFLQLLVPRIISIEAFNKSLVDRTTPATADVVSPIKNVPKKACKRRKII</sequence>
<dbReference type="RefSeq" id="XP_002551250.1">
    <property type="nucleotide sequence ID" value="XM_002551204.1"/>
</dbReference>
<gene>
    <name evidence="3" type="ORF">CTRG_05548</name>
</gene>
<dbReference type="VEuPathDB" id="FungiDB:CTRG_05548"/>